<dbReference type="SUPFAM" id="SSF55811">
    <property type="entry name" value="Nudix"/>
    <property type="match status" value="1"/>
</dbReference>
<dbReference type="GO" id="GO:0034431">
    <property type="term" value="F:bis(5'-adenosyl)-hexaphosphatase activity"/>
    <property type="evidence" value="ECO:0007669"/>
    <property type="project" value="TreeGrafter"/>
</dbReference>
<keyword evidence="3 6" id="KW-0378">Hydrolase</keyword>
<dbReference type="GO" id="GO:1901909">
    <property type="term" value="P:diadenosine hexaphosphate catabolic process"/>
    <property type="evidence" value="ECO:0007669"/>
    <property type="project" value="TreeGrafter"/>
</dbReference>
<dbReference type="GO" id="GO:0005737">
    <property type="term" value="C:cytoplasm"/>
    <property type="evidence" value="ECO:0007669"/>
    <property type="project" value="TreeGrafter"/>
</dbReference>
<keyword evidence="7" id="KW-1185">Reference proteome</keyword>
<dbReference type="GO" id="GO:0046872">
    <property type="term" value="F:metal ion binding"/>
    <property type="evidence" value="ECO:0007669"/>
    <property type="project" value="UniProtKB-KW"/>
</dbReference>
<dbReference type="AlphaFoldDB" id="A0A927D5Q4"/>
<evidence type="ECO:0000313" key="7">
    <source>
        <dbReference type="Proteomes" id="UP000635142"/>
    </source>
</evidence>
<evidence type="ECO:0000259" key="5">
    <source>
        <dbReference type="PROSITE" id="PS51462"/>
    </source>
</evidence>
<evidence type="ECO:0000256" key="3">
    <source>
        <dbReference type="ARBA" id="ARBA00022801"/>
    </source>
</evidence>
<dbReference type="GO" id="GO:0000298">
    <property type="term" value="F:endopolyphosphatase activity"/>
    <property type="evidence" value="ECO:0007669"/>
    <property type="project" value="TreeGrafter"/>
</dbReference>
<keyword evidence="4" id="KW-0460">Magnesium</keyword>
<reference evidence="6" key="1">
    <citation type="submission" date="2020-08" db="EMBL/GenBank/DDBJ databases">
        <title>Sulfitobacter aestuariivivens sp. nov., isolated from a tidal flat.</title>
        <authorList>
            <person name="Park S."/>
            <person name="Yoon J.-H."/>
        </authorList>
    </citation>
    <scope>NUCLEOTIDE SEQUENCE</scope>
    <source>
        <strain evidence="6">TSTF-M16</strain>
    </source>
</reference>
<dbReference type="Pfam" id="PF00293">
    <property type="entry name" value="NUDIX"/>
    <property type="match status" value="1"/>
</dbReference>
<dbReference type="GO" id="GO:0008486">
    <property type="term" value="F:diphosphoinositol-polyphosphate diphosphatase activity"/>
    <property type="evidence" value="ECO:0007669"/>
    <property type="project" value="TreeGrafter"/>
</dbReference>
<accession>A0A927D5Q4</accession>
<sequence>MKNTLNAVWESFLGPMMQRPKRLQMAALCHRGEGADREFLLVTSRDTARWIIPKGWPIRGLNSRETALREAWEEAGVKSRKITDRPVGSYTYQKRQTGGMEVPVETQVYSVAVDEVLAEFPEAHERKRKWVDAETAAELVNETELKAIFRNQ</sequence>
<dbReference type="Proteomes" id="UP000635142">
    <property type="component" value="Unassembled WGS sequence"/>
</dbReference>
<comment type="cofactor">
    <cofactor evidence="1">
        <name>Mg(2+)</name>
        <dbReference type="ChEBI" id="CHEBI:18420"/>
    </cofactor>
</comment>
<dbReference type="InterPro" id="IPR047198">
    <property type="entry name" value="DDP-like_NUDIX"/>
</dbReference>
<comment type="caution">
    <text evidence="6">The sequence shown here is derived from an EMBL/GenBank/DDBJ whole genome shotgun (WGS) entry which is preliminary data.</text>
</comment>
<dbReference type="GO" id="GO:1901907">
    <property type="term" value="P:diadenosine pentaphosphate catabolic process"/>
    <property type="evidence" value="ECO:0007669"/>
    <property type="project" value="TreeGrafter"/>
</dbReference>
<dbReference type="PROSITE" id="PS51462">
    <property type="entry name" value="NUDIX"/>
    <property type="match status" value="1"/>
</dbReference>
<evidence type="ECO:0000313" key="6">
    <source>
        <dbReference type="EMBL" id="MBD3663947.1"/>
    </source>
</evidence>
<dbReference type="EMBL" id="JACTAG010000001">
    <property type="protein sequence ID" value="MBD3663947.1"/>
    <property type="molecule type" value="Genomic_DNA"/>
</dbReference>
<dbReference type="CDD" id="cd04666">
    <property type="entry name" value="NUDIX_DIPP2_like_Nudt4"/>
    <property type="match status" value="1"/>
</dbReference>
<dbReference type="PANTHER" id="PTHR12629">
    <property type="entry name" value="DIPHOSPHOINOSITOL POLYPHOSPHATE PHOSPHOHYDROLASE"/>
    <property type="match status" value="1"/>
</dbReference>
<evidence type="ECO:0000256" key="2">
    <source>
        <dbReference type="ARBA" id="ARBA00022723"/>
    </source>
</evidence>
<dbReference type="PANTHER" id="PTHR12629:SF0">
    <property type="entry name" value="DIPHOSPHOINOSITOL-POLYPHOSPHATE DIPHOSPHATASE"/>
    <property type="match status" value="1"/>
</dbReference>
<proteinExistence type="predicted"/>
<feature type="domain" description="Nudix hydrolase" evidence="5">
    <location>
        <begin position="20"/>
        <end position="152"/>
    </location>
</feature>
<evidence type="ECO:0000256" key="1">
    <source>
        <dbReference type="ARBA" id="ARBA00001946"/>
    </source>
</evidence>
<dbReference type="GO" id="GO:0034432">
    <property type="term" value="F:bis(5'-adenosyl)-pentaphosphatase activity"/>
    <property type="evidence" value="ECO:0007669"/>
    <property type="project" value="TreeGrafter"/>
</dbReference>
<organism evidence="6 7">
    <name type="scientific">Sulfitobacter aestuariivivens</name>
    <dbReference type="NCBI Taxonomy" id="2766981"/>
    <lineage>
        <taxon>Bacteria</taxon>
        <taxon>Pseudomonadati</taxon>
        <taxon>Pseudomonadota</taxon>
        <taxon>Alphaproteobacteria</taxon>
        <taxon>Rhodobacterales</taxon>
        <taxon>Roseobacteraceae</taxon>
        <taxon>Sulfitobacter</taxon>
    </lineage>
</organism>
<keyword evidence="2" id="KW-0479">Metal-binding</keyword>
<dbReference type="GO" id="GO:1901911">
    <property type="term" value="P:adenosine 5'-(hexahydrogen pentaphosphate) catabolic process"/>
    <property type="evidence" value="ECO:0007669"/>
    <property type="project" value="TreeGrafter"/>
</dbReference>
<gene>
    <name evidence="6" type="ORF">H9Q16_08450</name>
</gene>
<name>A0A927D5Q4_9RHOB</name>
<dbReference type="InterPro" id="IPR000086">
    <property type="entry name" value="NUDIX_hydrolase_dom"/>
</dbReference>
<dbReference type="Gene3D" id="3.90.79.10">
    <property type="entry name" value="Nucleoside Triphosphate Pyrophosphohydrolase"/>
    <property type="match status" value="1"/>
</dbReference>
<evidence type="ECO:0000256" key="4">
    <source>
        <dbReference type="ARBA" id="ARBA00022842"/>
    </source>
</evidence>
<dbReference type="InterPro" id="IPR015797">
    <property type="entry name" value="NUDIX_hydrolase-like_dom_sf"/>
</dbReference>
<dbReference type="GO" id="GO:0071543">
    <property type="term" value="P:diphosphoinositol polyphosphate metabolic process"/>
    <property type="evidence" value="ECO:0007669"/>
    <property type="project" value="TreeGrafter"/>
</dbReference>
<protein>
    <submittedName>
        <fullName evidence="6">NUDIX hydrolase</fullName>
    </submittedName>
</protein>
<dbReference type="RefSeq" id="WP_191074864.1">
    <property type="nucleotide sequence ID" value="NZ_JBHSVY010000001.1"/>
</dbReference>